<name>A0A2W5V1T8_9CORY</name>
<dbReference type="InterPro" id="IPR035952">
    <property type="entry name" value="Rhomboid-like_sf"/>
</dbReference>
<evidence type="ECO:0000256" key="2">
    <source>
        <dbReference type="ARBA" id="ARBA00022692"/>
    </source>
</evidence>
<keyword evidence="2 5" id="KW-0812">Transmembrane</keyword>
<evidence type="ECO:0000256" key="3">
    <source>
        <dbReference type="ARBA" id="ARBA00022989"/>
    </source>
</evidence>
<dbReference type="GO" id="GO:0016020">
    <property type="term" value="C:membrane"/>
    <property type="evidence" value="ECO:0007669"/>
    <property type="project" value="UniProtKB-SubCell"/>
</dbReference>
<protein>
    <recommendedName>
        <fullName evidence="6">Peptidase S54 rhomboid domain-containing protein</fullName>
    </recommendedName>
</protein>
<dbReference type="Proteomes" id="UP000249432">
    <property type="component" value="Unassembled WGS sequence"/>
</dbReference>
<feature type="transmembrane region" description="Helical" evidence="5">
    <location>
        <begin position="219"/>
        <end position="238"/>
    </location>
</feature>
<evidence type="ECO:0000259" key="6">
    <source>
        <dbReference type="Pfam" id="PF01694"/>
    </source>
</evidence>
<evidence type="ECO:0000256" key="5">
    <source>
        <dbReference type="SAM" id="Phobius"/>
    </source>
</evidence>
<comment type="subcellular location">
    <subcellularLocation>
        <location evidence="1">Membrane</location>
        <topology evidence="1">Multi-pass membrane protein</topology>
    </subcellularLocation>
</comment>
<feature type="transmembrane region" description="Helical" evidence="5">
    <location>
        <begin position="110"/>
        <end position="132"/>
    </location>
</feature>
<gene>
    <name evidence="7" type="ORF">DI525_08555</name>
</gene>
<dbReference type="Gene3D" id="1.20.1540.10">
    <property type="entry name" value="Rhomboid-like"/>
    <property type="match status" value="1"/>
</dbReference>
<reference evidence="7 8" key="1">
    <citation type="submission" date="2017-08" db="EMBL/GenBank/DDBJ databases">
        <title>Infants hospitalized years apart are colonized by the same room-sourced microbial strains.</title>
        <authorList>
            <person name="Brooks B."/>
            <person name="Olm M.R."/>
            <person name="Firek B.A."/>
            <person name="Baker R."/>
            <person name="Thomas B.C."/>
            <person name="Morowitz M.J."/>
            <person name="Banfield J.F."/>
        </authorList>
    </citation>
    <scope>NUCLEOTIDE SEQUENCE [LARGE SCALE GENOMIC DNA]</scope>
    <source>
        <strain evidence="7">S2_003_000_R1_3</strain>
    </source>
</reference>
<dbReference type="GO" id="GO:0004252">
    <property type="term" value="F:serine-type endopeptidase activity"/>
    <property type="evidence" value="ECO:0007669"/>
    <property type="project" value="InterPro"/>
</dbReference>
<evidence type="ECO:0000256" key="4">
    <source>
        <dbReference type="ARBA" id="ARBA00023136"/>
    </source>
</evidence>
<organism evidence="7 8">
    <name type="scientific">Corynebacterium kroppenstedtii</name>
    <dbReference type="NCBI Taxonomy" id="161879"/>
    <lineage>
        <taxon>Bacteria</taxon>
        <taxon>Bacillati</taxon>
        <taxon>Actinomycetota</taxon>
        <taxon>Actinomycetes</taxon>
        <taxon>Mycobacteriales</taxon>
        <taxon>Corynebacteriaceae</taxon>
        <taxon>Corynebacterium</taxon>
    </lineage>
</organism>
<evidence type="ECO:0000313" key="8">
    <source>
        <dbReference type="Proteomes" id="UP000249432"/>
    </source>
</evidence>
<sequence length="320" mass="33409">MSSAIYLVPTIDDDWRRVTRRPCQYRQRSGTCTALVRVTCDDVLTRAIRQTPVTSGALIACIVVYLVTVVQSGSLEGNTHESSLAASWWLYLPALTPDNEALLRGLTFSFLHSGLTHLLFNGVMLWVFGVGIDRTYGSLAMAIIFAGTSYGSAAMIQWRDPLSLTVGASGVIYGLMAVAAGMYLNNKPQMRALIVLIVVNLGYSLITPGISLWGHIGGLLTGALMAVAIYGAQIVTGVRGPGRRVGRFVAAGLGTAGMAHGVGSMSSGISLLGGAGGAMMGAGGSQRRLIARLSASVAVFVVACGAMVVYIAQVHSALGV</sequence>
<feature type="transmembrane region" description="Helical" evidence="5">
    <location>
        <begin position="139"/>
        <end position="158"/>
    </location>
</feature>
<feature type="transmembrane region" description="Helical" evidence="5">
    <location>
        <begin position="289"/>
        <end position="312"/>
    </location>
</feature>
<evidence type="ECO:0000256" key="1">
    <source>
        <dbReference type="ARBA" id="ARBA00004141"/>
    </source>
</evidence>
<feature type="transmembrane region" description="Helical" evidence="5">
    <location>
        <begin position="56"/>
        <end position="74"/>
    </location>
</feature>
<feature type="domain" description="Peptidase S54 rhomboid" evidence="6">
    <location>
        <begin position="102"/>
        <end position="229"/>
    </location>
</feature>
<keyword evidence="4 5" id="KW-0472">Membrane</keyword>
<dbReference type="PANTHER" id="PTHR43066">
    <property type="entry name" value="RHOMBOID-RELATED PROTEIN"/>
    <property type="match status" value="1"/>
</dbReference>
<dbReference type="RefSeq" id="WP_303735303.1">
    <property type="nucleotide sequence ID" value="NZ_QFRA01000025.1"/>
</dbReference>
<dbReference type="PANTHER" id="PTHR43066:SF11">
    <property type="entry name" value="PEPTIDASE S54 RHOMBOID DOMAIN-CONTAINING PROTEIN"/>
    <property type="match status" value="1"/>
</dbReference>
<dbReference type="Pfam" id="PF01694">
    <property type="entry name" value="Rhomboid"/>
    <property type="match status" value="1"/>
</dbReference>
<comment type="caution">
    <text evidence="7">The sequence shown here is derived from an EMBL/GenBank/DDBJ whole genome shotgun (WGS) entry which is preliminary data.</text>
</comment>
<proteinExistence type="predicted"/>
<feature type="transmembrane region" description="Helical" evidence="5">
    <location>
        <begin position="164"/>
        <end position="185"/>
    </location>
</feature>
<feature type="transmembrane region" description="Helical" evidence="5">
    <location>
        <begin position="192"/>
        <end position="213"/>
    </location>
</feature>
<dbReference type="EMBL" id="QFRA01000025">
    <property type="protein sequence ID" value="PZR03941.1"/>
    <property type="molecule type" value="Genomic_DNA"/>
</dbReference>
<keyword evidence="3 5" id="KW-1133">Transmembrane helix</keyword>
<evidence type="ECO:0000313" key="7">
    <source>
        <dbReference type="EMBL" id="PZR03941.1"/>
    </source>
</evidence>
<dbReference type="InterPro" id="IPR022764">
    <property type="entry name" value="Peptidase_S54_rhomboid_dom"/>
</dbReference>
<dbReference type="SUPFAM" id="SSF144091">
    <property type="entry name" value="Rhomboid-like"/>
    <property type="match status" value="1"/>
</dbReference>
<accession>A0A2W5V1T8</accession>
<dbReference type="AlphaFoldDB" id="A0A2W5V1T8"/>